<accession>A0A1X9LQ81</accession>
<dbReference type="RefSeq" id="WP_085017862.1">
    <property type="nucleotide sequence ID" value="NZ_BMHD01000001.1"/>
</dbReference>
<dbReference type="STRING" id="1619308.B5808_01490"/>
<reference evidence="3 4" key="1">
    <citation type="submission" date="2017-04" db="EMBL/GenBank/DDBJ databases">
        <authorList>
            <person name="Afonso C.L."/>
            <person name="Miller P.J."/>
            <person name="Scott M.A."/>
            <person name="Spackman E."/>
            <person name="Goraichik I."/>
            <person name="Dimitrov K.M."/>
            <person name="Suarez D.L."/>
            <person name="Swayne D.E."/>
        </authorList>
    </citation>
    <scope>NUCLEOTIDE SEQUENCE [LARGE SCALE GENOMIC DNA]</scope>
    <source>
        <strain evidence="4">XA(T)</strain>
    </source>
</reference>
<evidence type="ECO:0000313" key="4">
    <source>
        <dbReference type="Proteomes" id="UP000192775"/>
    </source>
</evidence>
<gene>
    <name evidence="3" type="ORF">B5808_01490</name>
</gene>
<keyword evidence="2" id="KW-0472">Membrane</keyword>
<feature type="compositionally biased region" description="Low complexity" evidence="1">
    <location>
        <begin position="44"/>
        <end position="64"/>
    </location>
</feature>
<feature type="compositionally biased region" description="Acidic residues" evidence="1">
    <location>
        <begin position="65"/>
        <end position="76"/>
    </location>
</feature>
<dbReference type="AlphaFoldDB" id="A0A1X9LQ81"/>
<dbReference type="Proteomes" id="UP000192775">
    <property type="component" value="Chromosome"/>
</dbReference>
<feature type="transmembrane region" description="Helical" evidence="2">
    <location>
        <begin position="21"/>
        <end position="40"/>
    </location>
</feature>
<dbReference type="EMBL" id="CP020715">
    <property type="protein sequence ID" value="ARJ04050.1"/>
    <property type="molecule type" value="Genomic_DNA"/>
</dbReference>
<keyword evidence="2" id="KW-1133">Transmembrane helix</keyword>
<organism evidence="3 4">
    <name type="scientific">Cnuibacter physcomitrellae</name>
    <dbReference type="NCBI Taxonomy" id="1619308"/>
    <lineage>
        <taxon>Bacteria</taxon>
        <taxon>Bacillati</taxon>
        <taxon>Actinomycetota</taxon>
        <taxon>Actinomycetes</taxon>
        <taxon>Micrococcales</taxon>
        <taxon>Microbacteriaceae</taxon>
        <taxon>Cnuibacter</taxon>
    </lineage>
</organism>
<protein>
    <submittedName>
        <fullName evidence="3">Uncharacterized protein</fullName>
    </submittedName>
</protein>
<keyword evidence="2" id="KW-0812">Transmembrane</keyword>
<name>A0A1X9LQ81_9MICO</name>
<sequence length="190" mass="19292">MRREQPQTPATPESAEGRRRARLLLLGAAVVATVTLGLAGCTSSSGTVSSGDQAQASATSTSSAAEDDDDDDDDDAVGGGSDVQGSTFADARAVLDAFLKAGGTCENPKDSGLSVATSSLDCTGPSGGTQTIAVFATEDEAKKWYDAQTVVKTDASTSYLLGGNWAMVADATSMNAGQKLGVRDQTIVMN</sequence>
<evidence type="ECO:0000256" key="2">
    <source>
        <dbReference type="SAM" id="Phobius"/>
    </source>
</evidence>
<dbReference type="KEGG" id="cphy:B5808_01490"/>
<evidence type="ECO:0000313" key="3">
    <source>
        <dbReference type="EMBL" id="ARJ04050.1"/>
    </source>
</evidence>
<proteinExistence type="predicted"/>
<evidence type="ECO:0000256" key="1">
    <source>
        <dbReference type="SAM" id="MobiDB-lite"/>
    </source>
</evidence>
<feature type="region of interest" description="Disordered" evidence="1">
    <location>
        <begin position="44"/>
        <end position="84"/>
    </location>
</feature>
<keyword evidence="4" id="KW-1185">Reference proteome</keyword>